<evidence type="ECO:0000256" key="1">
    <source>
        <dbReference type="SAM" id="SignalP"/>
    </source>
</evidence>
<dbReference type="KEGG" id="adp:NCTC12871_01469"/>
<reference evidence="2 3" key="1">
    <citation type="submission" date="2018-12" db="EMBL/GenBank/DDBJ databases">
        <authorList>
            <consortium name="Pathogen Informatics"/>
        </authorList>
    </citation>
    <scope>NUCLEOTIDE SEQUENCE [LARGE SCALE GENOMIC DNA]</scope>
    <source>
        <strain evidence="2 3">NCTC12871</strain>
    </source>
</reference>
<dbReference type="AlphaFoldDB" id="A0A448TVL6"/>
<keyword evidence="3" id="KW-1185">Reference proteome</keyword>
<sequence>MKKILLGALLLCSTAVMANDKYDMLEDKLEGVYSTLTDGTNTMKVDDIDIDQMGNQVLVKLELESKNNDGAWSKFNKTTHQEIITGMADEVRRELNIKDKVKIELTFENSKTDKETLLSSGVY</sequence>
<proteinExistence type="predicted"/>
<keyword evidence="1" id="KW-0732">Signal</keyword>
<protein>
    <submittedName>
        <fullName evidence="2">Uncharacterized protein</fullName>
    </submittedName>
</protein>
<evidence type="ECO:0000313" key="3">
    <source>
        <dbReference type="Proteomes" id="UP000279799"/>
    </source>
</evidence>
<feature type="signal peptide" evidence="1">
    <location>
        <begin position="1"/>
        <end position="18"/>
    </location>
</feature>
<dbReference type="EMBL" id="LR134510">
    <property type="protein sequence ID" value="VEJ09978.1"/>
    <property type="molecule type" value="Genomic_DNA"/>
</dbReference>
<name>A0A448TVL6_9PAST</name>
<feature type="chain" id="PRO_5019395899" evidence="1">
    <location>
        <begin position="19"/>
        <end position="123"/>
    </location>
</feature>
<organism evidence="2 3">
    <name type="scientific">Actinobacillus delphinicola</name>
    <dbReference type="NCBI Taxonomy" id="51161"/>
    <lineage>
        <taxon>Bacteria</taxon>
        <taxon>Pseudomonadati</taxon>
        <taxon>Pseudomonadota</taxon>
        <taxon>Gammaproteobacteria</taxon>
        <taxon>Pasteurellales</taxon>
        <taxon>Pasteurellaceae</taxon>
        <taxon>Actinobacillus</taxon>
    </lineage>
</organism>
<evidence type="ECO:0000313" key="2">
    <source>
        <dbReference type="EMBL" id="VEJ09978.1"/>
    </source>
</evidence>
<gene>
    <name evidence="2" type="ORF">NCTC12871_01469</name>
</gene>
<accession>A0A448TVL6</accession>
<dbReference type="OrthoDB" id="88205at2"/>
<dbReference type="Proteomes" id="UP000279799">
    <property type="component" value="Chromosome"/>
</dbReference>
<dbReference type="RefSeq" id="WP_126600340.1">
    <property type="nucleotide sequence ID" value="NZ_LR134510.1"/>
</dbReference>